<dbReference type="Pfam" id="PF01565">
    <property type="entry name" value="FAD_binding_4"/>
    <property type="match status" value="1"/>
</dbReference>
<dbReference type="InterPro" id="IPR016164">
    <property type="entry name" value="FAD-linked_Oxase-like_C"/>
</dbReference>
<comment type="similarity">
    <text evidence="1">Belongs to the oxygen-dependent FAD-linked oxidoreductase family.</text>
</comment>
<accession>S4XTV1</accession>
<evidence type="ECO:0000313" key="7">
    <source>
        <dbReference type="Proteomes" id="UP000014803"/>
    </source>
</evidence>
<evidence type="ECO:0000256" key="4">
    <source>
        <dbReference type="ARBA" id="ARBA00023002"/>
    </source>
</evidence>
<keyword evidence="3" id="KW-0274">FAD</keyword>
<keyword evidence="4" id="KW-0560">Oxidoreductase</keyword>
<proteinExistence type="inferred from homology"/>
<keyword evidence="2" id="KW-0285">Flavoprotein</keyword>
<name>S4XTV1_SORCE</name>
<dbReference type="PROSITE" id="PS51387">
    <property type="entry name" value="FAD_PCMH"/>
    <property type="match status" value="1"/>
</dbReference>
<dbReference type="SUPFAM" id="SSF56176">
    <property type="entry name" value="FAD-binding/transporter-associated domain-like"/>
    <property type="match status" value="1"/>
</dbReference>
<dbReference type="GO" id="GO:0071949">
    <property type="term" value="F:FAD binding"/>
    <property type="evidence" value="ECO:0007669"/>
    <property type="project" value="InterPro"/>
</dbReference>
<evidence type="ECO:0000256" key="1">
    <source>
        <dbReference type="ARBA" id="ARBA00005466"/>
    </source>
</evidence>
<evidence type="ECO:0000256" key="2">
    <source>
        <dbReference type="ARBA" id="ARBA00022630"/>
    </source>
</evidence>
<dbReference type="EMBL" id="CP003969">
    <property type="protein sequence ID" value="AGP35939.1"/>
    <property type="molecule type" value="Genomic_DNA"/>
</dbReference>
<dbReference type="InterPro" id="IPR016169">
    <property type="entry name" value="FAD-bd_PCMH_sub2"/>
</dbReference>
<organism evidence="6 7">
    <name type="scientific">Sorangium cellulosum So0157-2</name>
    <dbReference type="NCBI Taxonomy" id="1254432"/>
    <lineage>
        <taxon>Bacteria</taxon>
        <taxon>Pseudomonadati</taxon>
        <taxon>Myxococcota</taxon>
        <taxon>Polyangia</taxon>
        <taxon>Polyangiales</taxon>
        <taxon>Polyangiaceae</taxon>
        <taxon>Sorangium</taxon>
    </lineage>
</organism>
<dbReference type="HOGENOM" id="CLU_715526_0_0_7"/>
<reference evidence="6 7" key="1">
    <citation type="journal article" date="2013" name="Sci. Rep.">
        <title>Extraordinary expansion of a Sorangium cellulosum genome from an alkaline milieu.</title>
        <authorList>
            <person name="Han K."/>
            <person name="Li Z.F."/>
            <person name="Peng R."/>
            <person name="Zhu L.P."/>
            <person name="Zhou T."/>
            <person name="Wang L.G."/>
            <person name="Li S.G."/>
            <person name="Zhang X.B."/>
            <person name="Hu W."/>
            <person name="Wu Z.H."/>
            <person name="Qin N."/>
            <person name="Li Y.Z."/>
        </authorList>
    </citation>
    <scope>NUCLEOTIDE SEQUENCE [LARGE SCALE GENOMIC DNA]</scope>
    <source>
        <strain evidence="6 7">So0157-2</strain>
    </source>
</reference>
<dbReference type="GO" id="GO:0016491">
    <property type="term" value="F:oxidoreductase activity"/>
    <property type="evidence" value="ECO:0007669"/>
    <property type="project" value="UniProtKB-KW"/>
</dbReference>
<dbReference type="PANTHER" id="PTHR13878:SF53">
    <property type="entry name" value="CYTOKININ DEHYDROGENASE 6"/>
    <property type="match status" value="1"/>
</dbReference>
<dbReference type="STRING" id="1254432.SCE1572_16385"/>
<dbReference type="InterPro" id="IPR036318">
    <property type="entry name" value="FAD-bd_PCMH-like_sf"/>
</dbReference>
<dbReference type="AlphaFoldDB" id="S4XTV1"/>
<gene>
    <name evidence="6" type="ORF">SCE1572_16385</name>
</gene>
<evidence type="ECO:0000313" key="6">
    <source>
        <dbReference type="EMBL" id="AGP35939.1"/>
    </source>
</evidence>
<dbReference type="InterPro" id="IPR016166">
    <property type="entry name" value="FAD-bd_PCMH"/>
</dbReference>
<protein>
    <recommendedName>
        <fullName evidence="5">FAD-binding PCMH-type domain-containing protein</fullName>
    </recommendedName>
</protein>
<feature type="domain" description="FAD-binding PCMH-type" evidence="5">
    <location>
        <begin position="34"/>
        <end position="206"/>
    </location>
</feature>
<evidence type="ECO:0000256" key="3">
    <source>
        <dbReference type="ARBA" id="ARBA00022827"/>
    </source>
</evidence>
<evidence type="ECO:0000259" key="5">
    <source>
        <dbReference type="PROSITE" id="PS51387"/>
    </source>
</evidence>
<dbReference type="Gene3D" id="3.30.465.10">
    <property type="match status" value="1"/>
</dbReference>
<dbReference type="InterPro" id="IPR006094">
    <property type="entry name" value="Oxid_FAD_bind_N"/>
</dbReference>
<dbReference type="SUPFAM" id="SSF55103">
    <property type="entry name" value="FAD-linked oxidases, C-terminal domain"/>
    <property type="match status" value="1"/>
</dbReference>
<dbReference type="PATRIC" id="fig|1254432.3.peg.3691"/>
<dbReference type="eggNOG" id="COG0277">
    <property type="taxonomic scope" value="Bacteria"/>
</dbReference>
<dbReference type="PANTHER" id="PTHR13878">
    <property type="entry name" value="GULONOLACTONE OXIDASE"/>
    <property type="match status" value="1"/>
</dbReference>
<sequence length="386" mass="41504">MYARSVRPPQQLRDLFSAFAPRIVSAPISHFGRLRQSADTFCEIAPASSAELADAIGTAHLHGVPVRVRGQGHALNGASLPAAHELLLRTERLGDVRFETEGTVTAGAGVVLWSLRNLVERHGYTVPVVNDGHAGPSVAGFVAAGGFGPRSNLHGGFWENVAALTLVDGTGRLQRVDRHHALFPWLFGAMGQLGVIVEATLDVCPLDTAAPPPYPAGAGVSRELIAASPDLQGPGPDEAERDERLLWFTLFTPGRSLAKAQARLAALEAEHAGLLSYRRRYAYPIRQRRPVPPLVYPRDEPFFALGSWGALRLPSGDAAGPLRAYDEALTRAAIELGCRRYIQSESTCGIDAYRACFGEQTYAALRDLKAQQDPGGILNRGSVFPP</sequence>
<dbReference type="KEGG" id="scu:SCE1572_16385"/>
<dbReference type="InterPro" id="IPR050432">
    <property type="entry name" value="FAD-linked_Oxidoreductases_BP"/>
</dbReference>
<dbReference type="Proteomes" id="UP000014803">
    <property type="component" value="Chromosome"/>
</dbReference>